<dbReference type="InterPro" id="IPR001810">
    <property type="entry name" value="F-box_dom"/>
</dbReference>
<dbReference type="PANTHER" id="PTHR34709">
    <property type="entry name" value="OS10G0396666 PROTEIN"/>
    <property type="match status" value="1"/>
</dbReference>
<dbReference type="SUPFAM" id="SSF81383">
    <property type="entry name" value="F-box domain"/>
    <property type="match status" value="1"/>
</dbReference>
<reference evidence="4" key="1">
    <citation type="submission" date="2024-06" db="EMBL/GenBank/DDBJ databases">
        <authorList>
            <person name="Ryan C."/>
        </authorList>
    </citation>
    <scope>NUCLEOTIDE SEQUENCE [LARGE SCALE GENOMIC DNA]</scope>
</reference>
<evidence type="ECO:0000259" key="1">
    <source>
        <dbReference type="Pfam" id="PF00646"/>
    </source>
</evidence>
<gene>
    <name evidence="3" type="ORF">URODEC1_LOCUS7629</name>
</gene>
<protein>
    <recommendedName>
        <fullName evidence="5">F-box domain-containing protein</fullName>
    </recommendedName>
</protein>
<dbReference type="InterPro" id="IPR036047">
    <property type="entry name" value="F-box-like_dom_sf"/>
</dbReference>
<evidence type="ECO:0000313" key="4">
    <source>
        <dbReference type="Proteomes" id="UP001497457"/>
    </source>
</evidence>
<dbReference type="PANTHER" id="PTHR34709:SF68">
    <property type="entry name" value="OS07G0550432 PROTEIN"/>
    <property type="match status" value="1"/>
</dbReference>
<evidence type="ECO:0000259" key="2">
    <source>
        <dbReference type="Pfam" id="PF24758"/>
    </source>
</evidence>
<name>A0ABC8VWZ3_9POAL</name>
<dbReference type="Pfam" id="PF00646">
    <property type="entry name" value="F-box"/>
    <property type="match status" value="1"/>
</dbReference>
<dbReference type="Proteomes" id="UP001497457">
    <property type="component" value="Chromosome 11b"/>
</dbReference>
<organism evidence="3 4">
    <name type="scientific">Urochloa decumbens</name>
    <dbReference type="NCBI Taxonomy" id="240449"/>
    <lineage>
        <taxon>Eukaryota</taxon>
        <taxon>Viridiplantae</taxon>
        <taxon>Streptophyta</taxon>
        <taxon>Embryophyta</taxon>
        <taxon>Tracheophyta</taxon>
        <taxon>Spermatophyta</taxon>
        <taxon>Magnoliopsida</taxon>
        <taxon>Liliopsida</taxon>
        <taxon>Poales</taxon>
        <taxon>Poaceae</taxon>
        <taxon>PACMAD clade</taxon>
        <taxon>Panicoideae</taxon>
        <taxon>Panicodae</taxon>
        <taxon>Paniceae</taxon>
        <taxon>Melinidinae</taxon>
        <taxon>Urochloa</taxon>
    </lineage>
</organism>
<reference evidence="3 4" key="2">
    <citation type="submission" date="2024-10" db="EMBL/GenBank/DDBJ databases">
        <authorList>
            <person name="Ryan C."/>
        </authorList>
    </citation>
    <scope>NUCLEOTIDE SEQUENCE [LARGE SCALE GENOMIC DNA]</scope>
</reference>
<proteinExistence type="predicted"/>
<feature type="domain" description="F-box/LRR-repeat protein 15/At3g58940/PEG3-like LRR" evidence="2">
    <location>
        <begin position="107"/>
        <end position="271"/>
    </location>
</feature>
<accession>A0ABC8VWZ3</accession>
<evidence type="ECO:0000313" key="3">
    <source>
        <dbReference type="EMBL" id="CAL4898191.1"/>
    </source>
</evidence>
<dbReference type="AlphaFoldDB" id="A0ABC8VWZ3"/>
<dbReference type="Pfam" id="PF24758">
    <property type="entry name" value="LRR_At5g56370"/>
    <property type="match status" value="1"/>
</dbReference>
<dbReference type="InterPro" id="IPR055312">
    <property type="entry name" value="FBL15-like"/>
</dbReference>
<dbReference type="InterPro" id="IPR055411">
    <property type="entry name" value="LRR_FXL15/At3g58940/PEG3-like"/>
</dbReference>
<dbReference type="EMBL" id="OZ075121">
    <property type="protein sequence ID" value="CAL4898191.1"/>
    <property type="molecule type" value="Genomic_DNA"/>
</dbReference>
<keyword evidence="4" id="KW-1185">Reference proteome</keyword>
<feature type="domain" description="F-box" evidence="1">
    <location>
        <begin position="14"/>
        <end position="49"/>
    </location>
</feature>
<evidence type="ECO:0008006" key="5">
    <source>
        <dbReference type="Google" id="ProtNLM"/>
    </source>
</evidence>
<sequence>MADDSRRRSGEDLISGLPDELLHAILARLRSARAAARTSVLSRRWRNVWPHLPEILLDVRLEAAAAAASFPDAVDGALAGCMAPALKRLRVSLSAEHDLRVPAGRVAPWLRFAAGRVVGELFLVLPLRRPHVEEEAGLELPVCRGARKVTVVLEAVWRLRIQPQLFPALTTLFIHCGTMDGGELSDLVCTRCPRLRNLSLFVTLVAVTSVTIRSDSLRSLCFRTTNTQRLEVVAPGLKKLSLDHCIQAHISAPKLSQLVWYGTYDRRNHQFPDVGRRIRELKIGMDSAAPSLMRRFDEVDVLGIKLCILQGIVGYQGFLNDMEKKLPKCKTLRVSLLRNHHGLAPIILHLLRPRSCNSTRKISLAVLHHPKDACPSSCPCCSEESRRFDDTDLGSLDEVEITSLKGFHEEFEFVELLSRCNARALKKLVINYMMPRTPETKEVCNKVRSMCRPNVKVEFYVFPDGPNGGRVRFG</sequence>